<gene>
    <name evidence="2" type="ORF">H9753_13190</name>
</gene>
<evidence type="ECO:0000313" key="2">
    <source>
        <dbReference type="EMBL" id="HJC64547.1"/>
    </source>
</evidence>
<reference evidence="2" key="1">
    <citation type="journal article" date="2021" name="PeerJ">
        <title>Extensive microbial diversity within the chicken gut microbiome revealed by metagenomics and culture.</title>
        <authorList>
            <person name="Gilroy R."/>
            <person name="Ravi A."/>
            <person name="Getino M."/>
            <person name="Pursley I."/>
            <person name="Horton D.L."/>
            <person name="Alikhan N.F."/>
            <person name="Baker D."/>
            <person name="Gharbi K."/>
            <person name="Hall N."/>
            <person name="Watson M."/>
            <person name="Adriaenssens E.M."/>
            <person name="Foster-Nyarko E."/>
            <person name="Jarju S."/>
            <person name="Secka A."/>
            <person name="Antonio M."/>
            <person name="Oren A."/>
            <person name="Chaudhuri R.R."/>
            <person name="La Ragione R."/>
            <person name="Hildebrand F."/>
            <person name="Pallen M.J."/>
        </authorList>
    </citation>
    <scope>NUCLEOTIDE SEQUENCE</scope>
    <source>
        <strain evidence="2">ChiBcec2-3848</strain>
    </source>
</reference>
<organism evidence="2 3">
    <name type="scientific">Candidatus Blautia merdavium</name>
    <dbReference type="NCBI Taxonomy" id="2838494"/>
    <lineage>
        <taxon>Bacteria</taxon>
        <taxon>Bacillati</taxon>
        <taxon>Bacillota</taxon>
        <taxon>Clostridia</taxon>
        <taxon>Lachnospirales</taxon>
        <taxon>Lachnospiraceae</taxon>
        <taxon>Blautia</taxon>
    </lineage>
</organism>
<feature type="transmembrane region" description="Helical" evidence="1">
    <location>
        <begin position="32"/>
        <end position="57"/>
    </location>
</feature>
<dbReference type="AlphaFoldDB" id="A0A9D2PRN7"/>
<sequence>MKEKCITFISFLFLLLPWTILPIRTNAWALETPAAQIIICIYLVAMLLGAVFSIFCYVRGLSRSRLMQVFAAVNGIYGFGAVCLGGMMILTAAV</sequence>
<name>A0A9D2PRN7_9FIRM</name>
<proteinExistence type="predicted"/>
<keyword evidence="1" id="KW-0812">Transmembrane</keyword>
<keyword evidence="1" id="KW-0472">Membrane</keyword>
<comment type="caution">
    <text evidence="2">The sequence shown here is derived from an EMBL/GenBank/DDBJ whole genome shotgun (WGS) entry which is preliminary data.</text>
</comment>
<feature type="transmembrane region" description="Helical" evidence="1">
    <location>
        <begin position="69"/>
        <end position="93"/>
    </location>
</feature>
<dbReference type="Proteomes" id="UP000823886">
    <property type="component" value="Unassembled WGS sequence"/>
</dbReference>
<keyword evidence="1" id="KW-1133">Transmembrane helix</keyword>
<accession>A0A9D2PRN7</accession>
<evidence type="ECO:0000256" key="1">
    <source>
        <dbReference type="SAM" id="Phobius"/>
    </source>
</evidence>
<dbReference type="EMBL" id="DWVZ01000183">
    <property type="protein sequence ID" value="HJC64547.1"/>
    <property type="molecule type" value="Genomic_DNA"/>
</dbReference>
<protein>
    <submittedName>
        <fullName evidence="2">Uncharacterized protein</fullName>
    </submittedName>
</protein>
<reference evidence="2" key="2">
    <citation type="submission" date="2021-04" db="EMBL/GenBank/DDBJ databases">
        <authorList>
            <person name="Gilroy R."/>
        </authorList>
    </citation>
    <scope>NUCLEOTIDE SEQUENCE</scope>
    <source>
        <strain evidence="2">ChiBcec2-3848</strain>
    </source>
</reference>
<evidence type="ECO:0000313" key="3">
    <source>
        <dbReference type="Proteomes" id="UP000823886"/>
    </source>
</evidence>